<dbReference type="EC" id="3.2.1.21" evidence="3 11"/>
<feature type="binding site" evidence="10">
    <location>
        <position position="326"/>
    </location>
    <ligand>
        <name>substrate</name>
    </ligand>
</feature>
<evidence type="ECO:0000256" key="3">
    <source>
        <dbReference type="ARBA" id="ARBA00012744"/>
    </source>
</evidence>
<organism evidence="12 13">
    <name type="scientific">Actinospica acidithermotolerans</name>
    <dbReference type="NCBI Taxonomy" id="2828514"/>
    <lineage>
        <taxon>Bacteria</taxon>
        <taxon>Bacillati</taxon>
        <taxon>Actinomycetota</taxon>
        <taxon>Actinomycetes</taxon>
        <taxon>Catenulisporales</taxon>
        <taxon>Actinospicaceae</taxon>
        <taxon>Actinospica</taxon>
    </lineage>
</organism>
<evidence type="ECO:0000256" key="4">
    <source>
        <dbReference type="ARBA" id="ARBA00022801"/>
    </source>
</evidence>
<dbReference type="InterPro" id="IPR033132">
    <property type="entry name" value="GH_1_N_CS"/>
</dbReference>
<keyword evidence="13" id="KW-1185">Reference proteome</keyword>
<evidence type="ECO:0000256" key="8">
    <source>
        <dbReference type="ARBA" id="ARBA00023326"/>
    </source>
</evidence>
<dbReference type="EMBL" id="JAGSOH010000024">
    <property type="protein sequence ID" value="MBR7826872.1"/>
    <property type="molecule type" value="Genomic_DNA"/>
</dbReference>
<evidence type="ECO:0000256" key="1">
    <source>
        <dbReference type="ARBA" id="ARBA00000448"/>
    </source>
</evidence>
<dbReference type="SUPFAM" id="SSF51445">
    <property type="entry name" value="(Trans)glycosidases"/>
    <property type="match status" value="1"/>
</dbReference>
<keyword evidence="5" id="KW-0136">Cellulose degradation</keyword>
<dbReference type="AlphaFoldDB" id="A0A941IIJ9"/>
<evidence type="ECO:0000256" key="10">
    <source>
        <dbReference type="PIRSR" id="PIRSR617736-2"/>
    </source>
</evidence>
<feature type="binding site" evidence="10">
    <location>
        <position position="53"/>
    </location>
    <ligand>
        <name>substrate</name>
    </ligand>
</feature>
<dbReference type="PANTHER" id="PTHR10353">
    <property type="entry name" value="GLYCOSYL HYDROLASE"/>
    <property type="match status" value="1"/>
</dbReference>
<proteinExistence type="inferred from homology"/>
<dbReference type="NCBIfam" id="TIGR03356">
    <property type="entry name" value="BGL"/>
    <property type="match status" value="1"/>
</dbReference>
<feature type="active site" description="Nucleophile" evidence="9">
    <location>
        <position position="387"/>
    </location>
</feature>
<dbReference type="GO" id="GO:0005829">
    <property type="term" value="C:cytosol"/>
    <property type="evidence" value="ECO:0007669"/>
    <property type="project" value="TreeGrafter"/>
</dbReference>
<feature type="binding site" evidence="10">
    <location>
        <position position="440"/>
    </location>
    <ligand>
        <name>substrate</name>
    </ligand>
</feature>
<keyword evidence="7 11" id="KW-0326">Glycosidase</keyword>
<evidence type="ECO:0000256" key="9">
    <source>
        <dbReference type="PIRSR" id="PIRSR617736-1"/>
    </source>
</evidence>
<dbReference type="InterPro" id="IPR001360">
    <property type="entry name" value="Glyco_hydro_1"/>
</dbReference>
<dbReference type="GO" id="GO:0008422">
    <property type="term" value="F:beta-glucosidase activity"/>
    <property type="evidence" value="ECO:0007669"/>
    <property type="project" value="UniProtKB-EC"/>
</dbReference>
<evidence type="ECO:0000256" key="5">
    <source>
        <dbReference type="ARBA" id="ARBA00023001"/>
    </source>
</evidence>
<comment type="caution">
    <text evidence="12">The sequence shown here is derived from an EMBL/GenBank/DDBJ whole genome shotgun (WGS) entry which is preliminary data.</text>
</comment>
<dbReference type="Proteomes" id="UP000676325">
    <property type="component" value="Unassembled WGS sequence"/>
</dbReference>
<name>A0A941IIJ9_9ACTN</name>
<dbReference type="GO" id="GO:0030245">
    <property type="term" value="P:cellulose catabolic process"/>
    <property type="evidence" value="ECO:0007669"/>
    <property type="project" value="UniProtKB-KW"/>
</dbReference>
<feature type="binding site" evidence="10">
    <location>
        <position position="198"/>
    </location>
    <ligand>
        <name>substrate</name>
    </ligand>
</feature>
<dbReference type="PANTHER" id="PTHR10353:SF36">
    <property type="entry name" value="LP05116P"/>
    <property type="match status" value="1"/>
</dbReference>
<comment type="catalytic activity">
    <reaction evidence="1 11">
        <text>Hydrolysis of terminal, non-reducing beta-D-glucosyl residues with release of beta-D-glucose.</text>
        <dbReference type="EC" id="3.2.1.21"/>
    </reaction>
</comment>
<dbReference type="PROSITE" id="PS00653">
    <property type="entry name" value="GLYCOSYL_HYDROL_F1_2"/>
    <property type="match status" value="1"/>
</dbReference>
<dbReference type="Pfam" id="PF00232">
    <property type="entry name" value="Glyco_hydro_1"/>
    <property type="match status" value="1"/>
</dbReference>
<evidence type="ECO:0000313" key="12">
    <source>
        <dbReference type="EMBL" id="MBR7826872.1"/>
    </source>
</evidence>
<evidence type="ECO:0000313" key="13">
    <source>
        <dbReference type="Proteomes" id="UP000676325"/>
    </source>
</evidence>
<sequence>MAPSCHRPSLARRQPLPDTLLNVGSHSAEGTRNVVLPGFPQGFRWGVSTASYQIEGAVREDGRGPSIWDTFTHQPGRIKNGDTGDVACDHYHRWPEDVALMADLGIDAYRFSIAWPRVQPTGRGTPNTAGLGFYDRLVDALLEHGIKPLPTLLHWDLPQALQDAGGWMNRDTAYHFADYSAVVTARLGDRVKSWITLNEPIVHLAYGYAFGMHAPGEALMFDAMPVAHHQLLAHGLATAVLRGSGAEEVLIANNCTPVRAASEQPEDAAAAEIYDAFHNRLFLDPILLGTYPDLSAMGLPADPEFVEPGDLEIISTRIDGLGVNYYNPTRIAAADPAATGLPFDFREFEGVPRTAFGWPVIPEGLTELLVGLKERYGDALPPITITENGCSTADEPAAADEDGTVGAVHDAARIEYLESHINALYRAIEAGVDVRGYLTWSLLDNFEWAEGYSQRFGLVRVDFETLRRIPKDSYHWYRAALAAQRKG</sequence>
<keyword evidence="4 11" id="KW-0378">Hydrolase</keyword>
<feature type="binding site" evidence="10">
    <location>
        <position position="154"/>
    </location>
    <ligand>
        <name>substrate</name>
    </ligand>
</feature>
<dbReference type="InterPro" id="IPR017736">
    <property type="entry name" value="Glyco_hydro_1_beta-glucosidase"/>
</dbReference>
<comment type="similarity">
    <text evidence="2 11">Belongs to the glycosyl hydrolase 1 family.</text>
</comment>
<accession>A0A941IIJ9</accession>
<keyword evidence="8" id="KW-0624">Polysaccharide degradation</keyword>
<gene>
    <name evidence="12" type="ORF">KDK95_11210</name>
</gene>
<feature type="active site" description="Proton donor" evidence="9">
    <location>
        <position position="199"/>
    </location>
</feature>
<evidence type="ECO:0000256" key="2">
    <source>
        <dbReference type="ARBA" id="ARBA00010838"/>
    </source>
</evidence>
<evidence type="ECO:0000256" key="7">
    <source>
        <dbReference type="ARBA" id="ARBA00023295"/>
    </source>
</evidence>
<protein>
    <recommendedName>
        <fullName evidence="3 11">Beta-glucosidase</fullName>
        <ecNumber evidence="3 11">3.2.1.21</ecNumber>
    </recommendedName>
</protein>
<dbReference type="PRINTS" id="PR00131">
    <property type="entry name" value="GLHYDRLASE1"/>
</dbReference>
<reference evidence="12" key="1">
    <citation type="submission" date="2021-04" db="EMBL/GenBank/DDBJ databases">
        <title>Genome based classification of Actinospica acidithermotolerans sp. nov., an actinobacterium isolated from an Indonesian hot spring.</title>
        <authorList>
            <person name="Kusuma A.B."/>
            <person name="Putra K.E."/>
            <person name="Nafisah S."/>
            <person name="Loh J."/>
            <person name="Nouioui I."/>
            <person name="Goodfellow M."/>
        </authorList>
    </citation>
    <scope>NUCLEOTIDE SEQUENCE</scope>
    <source>
        <strain evidence="12">MGRD01-02</strain>
    </source>
</reference>
<dbReference type="InterPro" id="IPR017853">
    <property type="entry name" value="GH"/>
</dbReference>
<evidence type="ECO:0000256" key="11">
    <source>
        <dbReference type="RuleBase" id="RU361175"/>
    </source>
</evidence>
<dbReference type="Gene3D" id="3.20.20.80">
    <property type="entry name" value="Glycosidases"/>
    <property type="match status" value="1"/>
</dbReference>
<feature type="binding site" evidence="10">
    <location>
        <begin position="447"/>
        <end position="448"/>
    </location>
    <ligand>
        <name>substrate</name>
    </ligand>
</feature>
<keyword evidence="6" id="KW-0119">Carbohydrate metabolism</keyword>
<dbReference type="FunFam" id="3.20.20.80:FF:000004">
    <property type="entry name" value="Beta-glucosidase 6-phospho-beta-glucosidase"/>
    <property type="match status" value="1"/>
</dbReference>
<evidence type="ECO:0000256" key="6">
    <source>
        <dbReference type="ARBA" id="ARBA00023277"/>
    </source>
</evidence>